<comment type="caution">
    <text evidence="3">The sequence shown here is derived from an EMBL/GenBank/DDBJ whole genome shotgun (WGS) entry which is preliminary data.</text>
</comment>
<dbReference type="InterPro" id="IPR000326">
    <property type="entry name" value="PAP2/HPO"/>
</dbReference>
<dbReference type="InterPro" id="IPR052559">
    <property type="entry name" value="V-haloperoxidase"/>
</dbReference>
<dbReference type="Pfam" id="PF01569">
    <property type="entry name" value="PAP2"/>
    <property type="match status" value="1"/>
</dbReference>
<organism evidence="3 4">
    <name type="scientific">Gemmobacter caeni</name>
    <dbReference type="NCBI Taxonomy" id="589035"/>
    <lineage>
        <taxon>Bacteria</taxon>
        <taxon>Pseudomonadati</taxon>
        <taxon>Pseudomonadota</taxon>
        <taxon>Alphaproteobacteria</taxon>
        <taxon>Rhodobacterales</taxon>
        <taxon>Paracoccaceae</taxon>
        <taxon>Gemmobacter</taxon>
    </lineage>
</organism>
<feature type="chain" id="PRO_5015756995" evidence="1">
    <location>
        <begin position="24"/>
        <end position="433"/>
    </location>
</feature>
<evidence type="ECO:0000313" key="3">
    <source>
        <dbReference type="EMBL" id="PTX46375.1"/>
    </source>
</evidence>
<dbReference type="Gene3D" id="1.10.606.20">
    <property type="match status" value="1"/>
</dbReference>
<name>A0A2T6ARB8_9RHOB</name>
<feature type="signal peptide" evidence="1">
    <location>
        <begin position="1"/>
        <end position="23"/>
    </location>
</feature>
<dbReference type="Proteomes" id="UP000244224">
    <property type="component" value="Unassembled WGS sequence"/>
</dbReference>
<accession>A0A2T6ARB8</accession>
<dbReference type="PANTHER" id="PTHR34599">
    <property type="entry name" value="PEROXIDASE-RELATED"/>
    <property type="match status" value="1"/>
</dbReference>
<keyword evidence="4" id="KW-1185">Reference proteome</keyword>
<proteinExistence type="predicted"/>
<dbReference type="SUPFAM" id="SSF48317">
    <property type="entry name" value="Acid phosphatase/Vanadium-dependent haloperoxidase"/>
    <property type="match status" value="1"/>
</dbReference>
<evidence type="ECO:0000256" key="1">
    <source>
        <dbReference type="SAM" id="SignalP"/>
    </source>
</evidence>
<sequence length="433" mass="46624">MFQRFVAMMMLCAGLLLPATARAEQPSAAEVMTGWYRLVLELVRHTPTYSPPVAARAFGYLGVTTWEVQVATADSGASLAGQLNGLSPLPDLPAGLDPAITMQGALARAVPYFFGNTGPTGQRAMAAMEKRLTDRLGADRDAALVAESLAAGQRIADHIIAWSEGDGGARVENMGFPETYTLTPGPAHWVPTSAIVQQQKPLLPDWGRNRPFAMPEGNACPLPAPPAYSEAPGSAFHAEAQEVYDTSRSLTPEQLAIARFWSDDPMLSPTPPGHWLTILLDQAEAANLSDDRLAEGLARLGIGMADAFIGCWHSKFEFDLVRPMTYIRRVIDPAWEPQLITPPFPEYPSGHSTLSGAAAEVMTAIFGEDHAFDDGTHEDDGLPARHFADFRAAAQEAAISRLYGGIHFRAAIERGLAQGACIATHANALRMRQ</sequence>
<evidence type="ECO:0000259" key="2">
    <source>
        <dbReference type="Pfam" id="PF01569"/>
    </source>
</evidence>
<dbReference type="AlphaFoldDB" id="A0A2T6ARB8"/>
<dbReference type="PANTHER" id="PTHR34599:SF1">
    <property type="entry name" value="PHOSPHATIDIC ACID PHOSPHATASE TYPE 2_HALOPEROXIDASE DOMAIN-CONTAINING PROTEIN"/>
    <property type="match status" value="1"/>
</dbReference>
<evidence type="ECO:0000313" key="4">
    <source>
        <dbReference type="Proteomes" id="UP000244224"/>
    </source>
</evidence>
<dbReference type="InterPro" id="IPR036938">
    <property type="entry name" value="PAP2/HPO_sf"/>
</dbReference>
<reference evidence="3 4" key="1">
    <citation type="submission" date="2018-04" db="EMBL/GenBank/DDBJ databases">
        <title>Genomic Encyclopedia of Archaeal and Bacterial Type Strains, Phase II (KMG-II): from individual species to whole genera.</title>
        <authorList>
            <person name="Goeker M."/>
        </authorList>
    </citation>
    <scope>NUCLEOTIDE SEQUENCE [LARGE SCALE GENOMIC DNA]</scope>
    <source>
        <strain evidence="3 4">DSM 21823</strain>
    </source>
</reference>
<keyword evidence="1" id="KW-0732">Signal</keyword>
<feature type="domain" description="Phosphatidic acid phosphatase type 2/haloperoxidase" evidence="2">
    <location>
        <begin position="303"/>
        <end position="427"/>
    </location>
</feature>
<dbReference type="EMBL" id="QBKP01000017">
    <property type="protein sequence ID" value="PTX46375.1"/>
    <property type="molecule type" value="Genomic_DNA"/>
</dbReference>
<dbReference type="RefSeq" id="WP_199750718.1">
    <property type="nucleotide sequence ID" value="NZ_QBKP01000017.1"/>
</dbReference>
<dbReference type="CDD" id="cd03398">
    <property type="entry name" value="PAP2_haloperoxidase"/>
    <property type="match status" value="1"/>
</dbReference>
<protein>
    <submittedName>
        <fullName evidence="3">PAP2 superfamily protein</fullName>
    </submittedName>
</protein>
<gene>
    <name evidence="3" type="ORF">C8N34_11763</name>
</gene>